<feature type="signal peptide" evidence="1">
    <location>
        <begin position="1"/>
        <end position="24"/>
    </location>
</feature>
<comment type="caution">
    <text evidence="2">The sequence shown here is derived from an EMBL/GenBank/DDBJ whole genome shotgun (WGS) entry which is preliminary data.</text>
</comment>
<gene>
    <name evidence="2" type="ORF">JETT_2384</name>
</gene>
<protein>
    <submittedName>
        <fullName evidence="2">Uncharacterized protein</fullName>
    </submittedName>
</protein>
<dbReference type="AlphaFoldDB" id="A0A533Q9G8"/>
<keyword evidence="1" id="KW-0732">Signal</keyword>
<organism evidence="2 3">
    <name type="scientific">Candidatus Jettenia ecosi</name>
    <dbReference type="NCBI Taxonomy" id="2494326"/>
    <lineage>
        <taxon>Bacteria</taxon>
        <taxon>Pseudomonadati</taxon>
        <taxon>Planctomycetota</taxon>
        <taxon>Candidatus Brocadiia</taxon>
        <taxon>Candidatus Brocadiales</taxon>
        <taxon>Candidatus Brocadiaceae</taxon>
        <taxon>Candidatus Jettenia</taxon>
    </lineage>
</organism>
<evidence type="ECO:0000256" key="1">
    <source>
        <dbReference type="SAM" id="SignalP"/>
    </source>
</evidence>
<name>A0A533Q9G8_9BACT</name>
<reference evidence="2 3" key="1">
    <citation type="submission" date="2019-04" db="EMBL/GenBank/DDBJ databases">
        <title>Genome of a novel bacterium Candidatus Jettenia ecosi reconstructed from metagenome of an anammox bioreactor.</title>
        <authorList>
            <person name="Mardanov A.V."/>
            <person name="Beletsky A.V."/>
            <person name="Ravin N.V."/>
            <person name="Botchkova E.A."/>
            <person name="Litti Y.V."/>
            <person name="Nozhevnikova A.N."/>
        </authorList>
    </citation>
    <scope>NUCLEOTIDE SEQUENCE [LARGE SCALE GENOMIC DNA]</scope>
    <source>
        <strain evidence="2">J2</strain>
    </source>
</reference>
<dbReference type="EMBL" id="SULG01000052">
    <property type="protein sequence ID" value="TLD41324.1"/>
    <property type="molecule type" value="Genomic_DNA"/>
</dbReference>
<accession>A0A533Q9G8</accession>
<feature type="chain" id="PRO_5022185178" evidence="1">
    <location>
        <begin position="25"/>
        <end position="284"/>
    </location>
</feature>
<evidence type="ECO:0000313" key="2">
    <source>
        <dbReference type="EMBL" id="TLD41324.1"/>
    </source>
</evidence>
<dbReference type="Proteomes" id="UP000319783">
    <property type="component" value="Unassembled WGS sequence"/>
</dbReference>
<proteinExistence type="predicted"/>
<evidence type="ECO:0000313" key="3">
    <source>
        <dbReference type="Proteomes" id="UP000319783"/>
    </source>
</evidence>
<sequence length="284" mass="31692">MKICHIVIISACLLVIAMAATVVAQEEQRKTDSDYSALIRESLPVWDESVLNAPKQKLWTERASIQLLTEAVRDKVPEKTDRESFQDKERKLQIEKDRGYVRYINANRGYKHGVSPAKAVAKDQAEKMIVEAVKTIGVPEDELKGPNVSTVLSQGGSVQEKTRDEAFAREQLVYIERNVNNLPVFASEIKGAISNAGEISRLLVKWPDFFLADVQKLRPQDQVINDIVTQIQDTMQGRPALSVNMELAYTPLRTEGKIKFVPGIVVAVTPEEGNGFMFTVPVAN</sequence>